<keyword evidence="5" id="KW-1185">Reference proteome</keyword>
<proteinExistence type="predicted"/>
<keyword evidence="2" id="KW-1133">Transmembrane helix</keyword>
<comment type="caution">
    <text evidence="4">The sequence shown here is derived from an EMBL/GenBank/DDBJ whole genome shotgun (WGS) entry which is preliminary data.</text>
</comment>
<dbReference type="EMBL" id="BJUV01000002">
    <property type="protein sequence ID" value="GEK82047.1"/>
    <property type="molecule type" value="Genomic_DNA"/>
</dbReference>
<dbReference type="Proteomes" id="UP000522688">
    <property type="component" value="Unassembled WGS sequence"/>
</dbReference>
<feature type="transmembrane region" description="Helical" evidence="2">
    <location>
        <begin position="40"/>
        <end position="64"/>
    </location>
</feature>
<name>A0A7W3JHN5_9MICO</name>
<keyword evidence="2" id="KW-0812">Transmembrane</keyword>
<evidence type="ECO:0000256" key="1">
    <source>
        <dbReference type="SAM" id="MobiDB-lite"/>
    </source>
</evidence>
<feature type="region of interest" description="Disordered" evidence="1">
    <location>
        <begin position="121"/>
        <end position="144"/>
    </location>
</feature>
<evidence type="ECO:0000313" key="3">
    <source>
        <dbReference type="EMBL" id="GEK82047.1"/>
    </source>
</evidence>
<evidence type="ECO:0000313" key="6">
    <source>
        <dbReference type="Proteomes" id="UP000522688"/>
    </source>
</evidence>
<evidence type="ECO:0008006" key="7">
    <source>
        <dbReference type="Google" id="ProtNLM"/>
    </source>
</evidence>
<feature type="region of interest" description="Disordered" evidence="1">
    <location>
        <begin position="170"/>
        <end position="208"/>
    </location>
</feature>
<organism evidence="4 6">
    <name type="scientific">Frigoribacterium faeni</name>
    <dbReference type="NCBI Taxonomy" id="145483"/>
    <lineage>
        <taxon>Bacteria</taxon>
        <taxon>Bacillati</taxon>
        <taxon>Actinomycetota</taxon>
        <taxon>Actinomycetes</taxon>
        <taxon>Micrococcales</taxon>
        <taxon>Microbacteriaceae</taxon>
        <taxon>Frigoribacterium</taxon>
    </lineage>
</organism>
<reference evidence="3 5" key="1">
    <citation type="submission" date="2019-07" db="EMBL/GenBank/DDBJ databases">
        <title>Whole genome shotgun sequence of Frigoribacterium faeni NBRC 103066.</title>
        <authorList>
            <person name="Hosoyama A."/>
            <person name="Uohara A."/>
            <person name="Ohji S."/>
            <person name="Ichikawa N."/>
        </authorList>
    </citation>
    <scope>NUCLEOTIDE SEQUENCE [LARGE SCALE GENOMIC DNA]</scope>
    <source>
        <strain evidence="3 5">NBRC 103066</strain>
    </source>
</reference>
<evidence type="ECO:0000313" key="5">
    <source>
        <dbReference type="Proteomes" id="UP000321154"/>
    </source>
</evidence>
<feature type="region of interest" description="Disordered" evidence="1">
    <location>
        <begin position="1"/>
        <end position="20"/>
    </location>
</feature>
<gene>
    <name evidence="4" type="ORF">FB463_001232</name>
    <name evidence="3" type="ORF">FFA01_03560</name>
</gene>
<dbReference type="OrthoDB" id="4792842at2"/>
<sequence length="208" mass="21157">MSSEFAFVDPTPLAEPSRAPRTPAVEIVTSRAQRRARPKIAYALVATAALFVLLLTQLAISIALSDGAYKISALQAEQTELTRDQQKFSERLDVLSSPQNLANNAEKLGMVRNSNPVYLDPATGAVHGDPSPADGTADGTDNLIPNTLLDGVPLATASTAGDTAAAAAAGTAAAATTTDSASTGAATAGSAEQSVASDPNQLAAPQTR</sequence>
<accession>A0A7W3JHN5</accession>
<dbReference type="AlphaFoldDB" id="A0A7W3JHN5"/>
<dbReference type="RefSeq" id="WP_146852340.1">
    <property type="nucleotide sequence ID" value="NZ_BAAAHR010000002.1"/>
</dbReference>
<protein>
    <recommendedName>
        <fullName evidence="7">Cell division protein FtsL</fullName>
    </recommendedName>
</protein>
<feature type="compositionally biased region" description="Low complexity" evidence="1">
    <location>
        <begin position="170"/>
        <end position="191"/>
    </location>
</feature>
<dbReference type="Proteomes" id="UP000321154">
    <property type="component" value="Unassembled WGS sequence"/>
</dbReference>
<evidence type="ECO:0000313" key="4">
    <source>
        <dbReference type="EMBL" id="MBA8813008.1"/>
    </source>
</evidence>
<feature type="compositionally biased region" description="Polar residues" evidence="1">
    <location>
        <begin position="192"/>
        <end position="208"/>
    </location>
</feature>
<evidence type="ECO:0000256" key="2">
    <source>
        <dbReference type="SAM" id="Phobius"/>
    </source>
</evidence>
<dbReference type="EMBL" id="JACGWW010000001">
    <property type="protein sequence ID" value="MBA8813008.1"/>
    <property type="molecule type" value="Genomic_DNA"/>
</dbReference>
<keyword evidence="2" id="KW-0472">Membrane</keyword>
<reference evidence="4 6" key="2">
    <citation type="submission" date="2020-07" db="EMBL/GenBank/DDBJ databases">
        <title>Sequencing the genomes of 1000 actinobacteria strains.</title>
        <authorList>
            <person name="Klenk H.-P."/>
        </authorList>
    </citation>
    <scope>NUCLEOTIDE SEQUENCE [LARGE SCALE GENOMIC DNA]</scope>
    <source>
        <strain evidence="4 6">DSM 10309</strain>
    </source>
</reference>